<accession>A0A1M5PXA9</accession>
<gene>
    <name evidence="1" type="ORF">SAMN02744040_00659</name>
</gene>
<evidence type="ECO:0000313" key="2">
    <source>
        <dbReference type="Proteomes" id="UP000242520"/>
    </source>
</evidence>
<dbReference type="STRING" id="1123350.SAMN02744040_00659"/>
<dbReference type="EMBL" id="FQXH01000007">
    <property type="protein sequence ID" value="SHH06434.1"/>
    <property type="molecule type" value="Genomic_DNA"/>
</dbReference>
<dbReference type="RefSeq" id="WP_072723611.1">
    <property type="nucleotide sequence ID" value="NZ_FQXH01000007.1"/>
</dbReference>
<sequence length="61" mass="7340">MNVNRIKKVTVVPPAKENLEEFERRKAQAFIRILKNKYPLEVLDEVFKKLEDELNKNRKEV</sequence>
<dbReference type="Proteomes" id="UP000242520">
    <property type="component" value="Unassembled WGS sequence"/>
</dbReference>
<evidence type="ECO:0000313" key="1">
    <source>
        <dbReference type="EMBL" id="SHH06434.1"/>
    </source>
</evidence>
<organism evidence="1 2">
    <name type="scientific">Tepidibacter thalassicus DSM 15285</name>
    <dbReference type="NCBI Taxonomy" id="1123350"/>
    <lineage>
        <taxon>Bacteria</taxon>
        <taxon>Bacillati</taxon>
        <taxon>Bacillota</taxon>
        <taxon>Clostridia</taxon>
        <taxon>Peptostreptococcales</taxon>
        <taxon>Peptostreptococcaceae</taxon>
        <taxon>Tepidibacter</taxon>
    </lineage>
</organism>
<reference evidence="2" key="1">
    <citation type="submission" date="2016-11" db="EMBL/GenBank/DDBJ databases">
        <authorList>
            <person name="Varghese N."/>
            <person name="Submissions S."/>
        </authorList>
    </citation>
    <scope>NUCLEOTIDE SEQUENCE [LARGE SCALE GENOMIC DNA]</scope>
    <source>
        <strain evidence="2">DSM 15285</strain>
    </source>
</reference>
<name>A0A1M5PXA9_9FIRM</name>
<proteinExistence type="predicted"/>
<dbReference type="AlphaFoldDB" id="A0A1M5PXA9"/>
<protein>
    <submittedName>
        <fullName evidence="1">Uncharacterized protein</fullName>
    </submittedName>
</protein>
<keyword evidence="2" id="KW-1185">Reference proteome</keyword>